<dbReference type="EMBL" id="CM051407">
    <property type="protein sequence ID" value="KAJ4701836.1"/>
    <property type="molecule type" value="Genomic_DNA"/>
</dbReference>
<protein>
    <submittedName>
        <fullName evidence="1">B3 domain-containing protein</fullName>
    </submittedName>
</protein>
<proteinExistence type="predicted"/>
<keyword evidence="2" id="KW-1185">Reference proteome</keyword>
<comment type="caution">
    <text evidence="1">The sequence shown here is derived from an EMBL/GenBank/DDBJ whole genome shotgun (WGS) entry which is preliminary data.</text>
</comment>
<reference evidence="1 2" key="1">
    <citation type="journal article" date="2023" name="Science">
        <title>Complex scaffold remodeling in plant triterpene biosynthesis.</title>
        <authorList>
            <person name="De La Pena R."/>
            <person name="Hodgson H."/>
            <person name="Liu J.C."/>
            <person name="Stephenson M.J."/>
            <person name="Martin A.C."/>
            <person name="Owen C."/>
            <person name="Harkess A."/>
            <person name="Leebens-Mack J."/>
            <person name="Jimenez L.E."/>
            <person name="Osbourn A."/>
            <person name="Sattely E.S."/>
        </authorList>
    </citation>
    <scope>NUCLEOTIDE SEQUENCE [LARGE SCALE GENOMIC DNA]</scope>
    <source>
        <strain evidence="2">cv. JPN11</strain>
        <tissue evidence="1">Leaf</tissue>
    </source>
</reference>
<accession>A0ACC1WRN9</accession>
<dbReference type="Proteomes" id="UP001164539">
    <property type="component" value="Chromosome 14"/>
</dbReference>
<gene>
    <name evidence="1" type="ORF">OWV82_025014</name>
</gene>
<organism evidence="1 2">
    <name type="scientific">Melia azedarach</name>
    <name type="common">Chinaberry tree</name>
    <dbReference type="NCBI Taxonomy" id="155640"/>
    <lineage>
        <taxon>Eukaryota</taxon>
        <taxon>Viridiplantae</taxon>
        <taxon>Streptophyta</taxon>
        <taxon>Embryophyta</taxon>
        <taxon>Tracheophyta</taxon>
        <taxon>Spermatophyta</taxon>
        <taxon>Magnoliopsida</taxon>
        <taxon>eudicotyledons</taxon>
        <taxon>Gunneridae</taxon>
        <taxon>Pentapetalae</taxon>
        <taxon>rosids</taxon>
        <taxon>malvids</taxon>
        <taxon>Sapindales</taxon>
        <taxon>Meliaceae</taxon>
        <taxon>Melia</taxon>
    </lineage>
</organism>
<name>A0ACC1WRN9_MELAZ</name>
<evidence type="ECO:0000313" key="1">
    <source>
        <dbReference type="EMBL" id="KAJ4701836.1"/>
    </source>
</evidence>
<sequence>MARKVRTSFFKVLLGDFSKQLRIPQAFVKNFNGSSLGKCIVKSPTERYWVVNMEENGNHLFFGSGWQEFVEAHSLEVGDFLVFKYCGNSKFKVKIYDKSCCEKIIKPAETNNNRLTFHSNNGNQNEASIRTPECKRDMFEAAHGNNPIDFNKSGCTSRRSEKTPVIQEVSKPTRRSVLSFKSENTCFIVTWTDTNQCRGIIPIQLAREKKLMTVSSVMLKDPGGRSWPVKLNRTGDGRVNMTHGWVDFWKANQIAVGDTLIFEFMMPTVLQVHIFRGEGRAISIRTAVFSADIVKKFEAH</sequence>
<evidence type="ECO:0000313" key="2">
    <source>
        <dbReference type="Proteomes" id="UP001164539"/>
    </source>
</evidence>